<reference evidence="2" key="1">
    <citation type="journal article" date="2022" name="Mol. Ecol. Resour.">
        <title>The genomes of chicory, endive, great burdock and yacon provide insights into Asteraceae palaeo-polyploidization history and plant inulin production.</title>
        <authorList>
            <person name="Fan W."/>
            <person name="Wang S."/>
            <person name="Wang H."/>
            <person name="Wang A."/>
            <person name="Jiang F."/>
            <person name="Liu H."/>
            <person name="Zhao H."/>
            <person name="Xu D."/>
            <person name="Zhang Y."/>
        </authorList>
    </citation>
    <scope>NUCLEOTIDE SEQUENCE [LARGE SCALE GENOMIC DNA]</scope>
    <source>
        <strain evidence="2">cv. Yunnan</strain>
    </source>
</reference>
<organism evidence="1 2">
    <name type="scientific">Smallanthus sonchifolius</name>
    <dbReference type="NCBI Taxonomy" id="185202"/>
    <lineage>
        <taxon>Eukaryota</taxon>
        <taxon>Viridiplantae</taxon>
        <taxon>Streptophyta</taxon>
        <taxon>Embryophyta</taxon>
        <taxon>Tracheophyta</taxon>
        <taxon>Spermatophyta</taxon>
        <taxon>Magnoliopsida</taxon>
        <taxon>eudicotyledons</taxon>
        <taxon>Gunneridae</taxon>
        <taxon>Pentapetalae</taxon>
        <taxon>asterids</taxon>
        <taxon>campanulids</taxon>
        <taxon>Asterales</taxon>
        <taxon>Asteraceae</taxon>
        <taxon>Asteroideae</taxon>
        <taxon>Heliantheae alliance</taxon>
        <taxon>Millerieae</taxon>
        <taxon>Smallanthus</taxon>
    </lineage>
</organism>
<comment type="caution">
    <text evidence="1">The sequence shown here is derived from an EMBL/GenBank/DDBJ whole genome shotgun (WGS) entry which is preliminary data.</text>
</comment>
<gene>
    <name evidence="1" type="ORF">L1987_84173</name>
</gene>
<keyword evidence="2" id="KW-1185">Reference proteome</keyword>
<accession>A0ACB8YF46</accession>
<evidence type="ECO:0000313" key="2">
    <source>
        <dbReference type="Proteomes" id="UP001056120"/>
    </source>
</evidence>
<dbReference type="EMBL" id="CM042045">
    <property type="protein sequence ID" value="KAI3683661.1"/>
    <property type="molecule type" value="Genomic_DNA"/>
</dbReference>
<proteinExistence type="predicted"/>
<evidence type="ECO:0000313" key="1">
    <source>
        <dbReference type="EMBL" id="KAI3683661.1"/>
    </source>
</evidence>
<dbReference type="Proteomes" id="UP001056120">
    <property type="component" value="Linkage Group LG28"/>
</dbReference>
<protein>
    <submittedName>
        <fullName evidence="1">Uncharacterized protein</fullName>
    </submittedName>
</protein>
<reference evidence="1 2" key="2">
    <citation type="journal article" date="2022" name="Mol. Ecol. Resour.">
        <title>The genomes of chicory, endive, great burdock and yacon provide insights into Asteraceae paleo-polyploidization history and plant inulin production.</title>
        <authorList>
            <person name="Fan W."/>
            <person name="Wang S."/>
            <person name="Wang H."/>
            <person name="Wang A."/>
            <person name="Jiang F."/>
            <person name="Liu H."/>
            <person name="Zhao H."/>
            <person name="Xu D."/>
            <person name="Zhang Y."/>
        </authorList>
    </citation>
    <scope>NUCLEOTIDE SEQUENCE [LARGE SCALE GENOMIC DNA]</scope>
    <source>
        <strain evidence="2">cv. Yunnan</strain>
        <tissue evidence="1">Leaves</tissue>
    </source>
</reference>
<sequence length="235" mass="26454">MKQQSKDVITEFMEQGLNTELYYKNKDWGETYSIVPTSAISGEGIPEMLLLLIQWAQKTMVKELTYISEVQNLEHVVAGTTLYAVGPHDDVEEIKESVMDDAVSRIDKSGEGVYVQASTLGSLEALLALLKTPAIGTPICIPQKDFIDIGRISSIEDCHKRLDYAKKGQKVAIQIKGSNAEEQQKMFGRHFDMEDVLVSHISRTSVDALKAYYQDELSEEEWKLVVQMESLFTIQ</sequence>
<name>A0ACB8YF46_9ASTR</name>